<proteinExistence type="predicted"/>
<feature type="domain" description="Alginate lyase" evidence="4">
    <location>
        <begin position="64"/>
        <end position="306"/>
    </location>
</feature>
<keyword evidence="2 5" id="KW-0456">Lyase</keyword>
<organism evidence="5 6">
    <name type="scientific">Halopseudomonas salegens</name>
    <dbReference type="NCBI Taxonomy" id="1434072"/>
    <lineage>
        <taxon>Bacteria</taxon>
        <taxon>Pseudomonadati</taxon>
        <taxon>Pseudomonadota</taxon>
        <taxon>Gammaproteobacteria</taxon>
        <taxon>Pseudomonadales</taxon>
        <taxon>Pseudomonadaceae</taxon>
        <taxon>Halopseudomonas</taxon>
    </lineage>
</organism>
<feature type="signal peptide" evidence="3">
    <location>
        <begin position="1"/>
        <end position="25"/>
    </location>
</feature>
<dbReference type="Gene3D" id="1.50.10.100">
    <property type="entry name" value="Chondroitin AC/alginate lyase"/>
    <property type="match status" value="1"/>
</dbReference>
<dbReference type="GO" id="GO:0042597">
    <property type="term" value="C:periplasmic space"/>
    <property type="evidence" value="ECO:0007669"/>
    <property type="project" value="InterPro"/>
</dbReference>
<dbReference type="STRING" id="1434072.SAMN05216210_3291"/>
<feature type="chain" id="PRO_5009276013" evidence="3">
    <location>
        <begin position="26"/>
        <end position="369"/>
    </location>
</feature>
<gene>
    <name evidence="5" type="ORF">SAMN05216210_3291</name>
</gene>
<keyword evidence="1 3" id="KW-0732">Signal</keyword>
<dbReference type="Proteomes" id="UP000243924">
    <property type="component" value="Chromosome I"/>
</dbReference>
<dbReference type="RefSeq" id="WP_092389028.1">
    <property type="nucleotide sequence ID" value="NZ_LT629787.1"/>
</dbReference>
<evidence type="ECO:0000313" key="5">
    <source>
        <dbReference type="EMBL" id="SDU35040.1"/>
    </source>
</evidence>
<dbReference type="Pfam" id="PF05426">
    <property type="entry name" value="Alginate_lyase"/>
    <property type="match status" value="1"/>
</dbReference>
<dbReference type="AlphaFoldDB" id="A0A1H2HT00"/>
<evidence type="ECO:0000256" key="3">
    <source>
        <dbReference type="SAM" id="SignalP"/>
    </source>
</evidence>
<dbReference type="SUPFAM" id="SSF48230">
    <property type="entry name" value="Chondroitin AC/alginate lyase"/>
    <property type="match status" value="1"/>
</dbReference>
<keyword evidence="6" id="KW-1185">Reference proteome</keyword>
<evidence type="ECO:0000256" key="2">
    <source>
        <dbReference type="ARBA" id="ARBA00023239"/>
    </source>
</evidence>
<sequence>MPTKHPLTAGVTLLLCLGITLPAAAANTIWPARETPQSAMIGDYRAVSCPLPPPEPYTGHLQLDSKYDQSDASKTTLTDLSHDTRLIREHIKSYHNGLNEGIRLFEGARSPAEANIALACLHTWLESWAMEGALLSSNVSSTGRAERKWSLAAISGRLLKLQALTNNRYSLTAAQRDWLQQLSGAVMDDYTPRQSLDFAWFNNHDYWAAWAVAATGMLVDRNDYLHWSAKTFGLALKQMQPGVGDYRYLPLEMDRDNLAIDYHHYALVPLVLMTQTAEAHGRKLTRDEWSRLGQLVNLAALGALREEEVTELTSRQDEVSRHKMVWLLPFLSMQPDHALALELYSKVKQDVGYYGQVGGDLRPFYPDID</sequence>
<dbReference type="InterPro" id="IPR008397">
    <property type="entry name" value="Alginate_lyase_dom"/>
</dbReference>
<reference evidence="6" key="1">
    <citation type="submission" date="2016-10" db="EMBL/GenBank/DDBJ databases">
        <authorList>
            <person name="Varghese N."/>
            <person name="Submissions S."/>
        </authorList>
    </citation>
    <scope>NUCLEOTIDE SEQUENCE [LARGE SCALE GENOMIC DNA]</scope>
    <source>
        <strain evidence="6">CECT 8338</strain>
    </source>
</reference>
<dbReference type="OrthoDB" id="7210452at2"/>
<dbReference type="InterPro" id="IPR008929">
    <property type="entry name" value="Chondroitin_lyas"/>
</dbReference>
<dbReference type="EMBL" id="LT629787">
    <property type="protein sequence ID" value="SDU35040.1"/>
    <property type="molecule type" value="Genomic_DNA"/>
</dbReference>
<dbReference type="GO" id="GO:0016829">
    <property type="term" value="F:lyase activity"/>
    <property type="evidence" value="ECO:0007669"/>
    <property type="project" value="UniProtKB-KW"/>
</dbReference>
<name>A0A1H2HT00_9GAMM</name>
<evidence type="ECO:0000313" key="6">
    <source>
        <dbReference type="Proteomes" id="UP000243924"/>
    </source>
</evidence>
<evidence type="ECO:0000259" key="4">
    <source>
        <dbReference type="Pfam" id="PF05426"/>
    </source>
</evidence>
<evidence type="ECO:0000256" key="1">
    <source>
        <dbReference type="ARBA" id="ARBA00022729"/>
    </source>
</evidence>
<accession>A0A1H2HT00</accession>
<protein>
    <submittedName>
        <fullName evidence="5">Poly(Beta-D-mannuronate) lyase</fullName>
    </submittedName>
</protein>